<proteinExistence type="inferred from homology"/>
<evidence type="ECO:0000256" key="3">
    <source>
        <dbReference type="ARBA" id="ARBA00038295"/>
    </source>
</evidence>
<dbReference type="PANTHER" id="PTHR15111:SF0">
    <property type="entry name" value="UNCONVENTIONAL PREFOLDIN RPB5 INTERACTOR 1"/>
    <property type="match status" value="1"/>
</dbReference>
<comment type="subcellular location">
    <subcellularLocation>
        <location evidence="1">Nucleus</location>
    </subcellularLocation>
</comment>
<comment type="similarity">
    <text evidence="3">Belongs to the RNA polymerase II subunit 5-mediating protein family.</text>
</comment>
<dbReference type="GO" id="GO:0003714">
    <property type="term" value="F:transcription corepressor activity"/>
    <property type="evidence" value="ECO:0007669"/>
    <property type="project" value="TreeGrafter"/>
</dbReference>
<evidence type="ECO:0000313" key="6">
    <source>
        <dbReference type="EMBL" id="KAF9554473.1"/>
    </source>
</evidence>
<dbReference type="Gene3D" id="1.10.287.370">
    <property type="match status" value="1"/>
</dbReference>
<feature type="compositionally biased region" description="Basic and acidic residues" evidence="5">
    <location>
        <begin position="115"/>
        <end position="132"/>
    </location>
</feature>
<dbReference type="Pfam" id="PF02996">
    <property type="entry name" value="Prefoldin"/>
    <property type="match status" value="1"/>
</dbReference>
<feature type="region of interest" description="Disordered" evidence="5">
    <location>
        <begin position="94"/>
        <end position="203"/>
    </location>
</feature>
<reference evidence="6" key="1">
    <citation type="journal article" date="2020" name="Fungal Divers.">
        <title>Resolving the Mortierellaceae phylogeny through synthesis of multi-gene phylogenetics and phylogenomics.</title>
        <authorList>
            <person name="Vandepol N."/>
            <person name="Liber J."/>
            <person name="Desiro A."/>
            <person name="Na H."/>
            <person name="Kennedy M."/>
            <person name="Barry K."/>
            <person name="Grigoriev I.V."/>
            <person name="Miller A.N."/>
            <person name="O'Donnell K."/>
            <person name="Stajich J.E."/>
            <person name="Bonito G."/>
        </authorList>
    </citation>
    <scope>NUCLEOTIDE SEQUENCE</scope>
    <source>
        <strain evidence="6">KOD1015</strain>
    </source>
</reference>
<dbReference type="GO" id="GO:0000122">
    <property type="term" value="P:negative regulation of transcription by RNA polymerase II"/>
    <property type="evidence" value="ECO:0007669"/>
    <property type="project" value="TreeGrafter"/>
</dbReference>
<evidence type="ECO:0000256" key="4">
    <source>
        <dbReference type="SAM" id="Coils"/>
    </source>
</evidence>
<evidence type="ECO:0000256" key="2">
    <source>
        <dbReference type="ARBA" id="ARBA00023242"/>
    </source>
</evidence>
<evidence type="ECO:0000313" key="7">
    <source>
        <dbReference type="Proteomes" id="UP000780801"/>
    </source>
</evidence>
<keyword evidence="7" id="KW-1185">Reference proteome</keyword>
<dbReference type="CDD" id="cd23159">
    <property type="entry name" value="Prefoldin_URI1"/>
    <property type="match status" value="1"/>
</dbReference>
<dbReference type="EMBL" id="JAABOA010006793">
    <property type="protein sequence ID" value="KAF9554473.1"/>
    <property type="molecule type" value="Genomic_DNA"/>
</dbReference>
<dbReference type="OrthoDB" id="21413at2759"/>
<dbReference type="InterPro" id="IPR004127">
    <property type="entry name" value="Prefoldin_subunit_alpha"/>
</dbReference>
<dbReference type="GO" id="GO:0003682">
    <property type="term" value="F:chromatin binding"/>
    <property type="evidence" value="ECO:0007669"/>
    <property type="project" value="TreeGrafter"/>
</dbReference>
<dbReference type="SUPFAM" id="SSF46579">
    <property type="entry name" value="Prefoldin"/>
    <property type="match status" value="1"/>
</dbReference>
<keyword evidence="2" id="KW-0539">Nucleus</keyword>
<name>A0A9P6FIM3_9FUNG</name>
<evidence type="ECO:0000256" key="5">
    <source>
        <dbReference type="SAM" id="MobiDB-lite"/>
    </source>
</evidence>
<organism evidence="6 7">
    <name type="scientific">Lunasporangiospora selenospora</name>
    <dbReference type="NCBI Taxonomy" id="979761"/>
    <lineage>
        <taxon>Eukaryota</taxon>
        <taxon>Fungi</taxon>
        <taxon>Fungi incertae sedis</taxon>
        <taxon>Mucoromycota</taxon>
        <taxon>Mortierellomycotina</taxon>
        <taxon>Mortierellomycetes</taxon>
        <taxon>Mortierellales</taxon>
        <taxon>Mortierellaceae</taxon>
        <taxon>Lunasporangiospora</taxon>
    </lineage>
</organism>
<feature type="compositionally biased region" description="Acidic residues" evidence="5">
    <location>
        <begin position="150"/>
        <end position="174"/>
    </location>
</feature>
<dbReference type="InterPro" id="IPR009053">
    <property type="entry name" value="Prefoldin"/>
</dbReference>
<gene>
    <name evidence="6" type="primary">URI1</name>
    <name evidence="6" type="ORF">BGW38_009314</name>
</gene>
<sequence length="203" mass="23015">VPVGNLAFMPGKLVHTNEILVMLGDNWFVDRSAVQAAEIVDRRMDLVEENLTKLTAQQEELRSKSGIAPGLLGGQEYNEEGLPIVEITEPYFSDDENEDDKKQSAPAILPFSQKTPEEQAADRAILDRIADLEREDEERERRREAGEVVTSDEDTDSDDDIDINYDDEEDDASEDEFRPKGLDTDEEYEEEVWEPSGDESDMD</sequence>
<feature type="coiled-coil region" evidence="4">
    <location>
        <begin position="37"/>
        <end position="64"/>
    </location>
</feature>
<evidence type="ECO:0000256" key="1">
    <source>
        <dbReference type="ARBA" id="ARBA00004123"/>
    </source>
</evidence>
<dbReference type="AlphaFoldDB" id="A0A9P6FIM3"/>
<dbReference type="PANTHER" id="PTHR15111">
    <property type="entry name" value="RNA POLYMERASE II SUBUNIT 5-MEDIATING PROTEIN NNX3"/>
    <property type="match status" value="1"/>
</dbReference>
<keyword evidence="4" id="KW-0175">Coiled coil</keyword>
<accession>A0A9P6FIM3</accession>
<comment type="caution">
    <text evidence="6">The sequence shown here is derived from an EMBL/GenBank/DDBJ whole genome shotgun (WGS) entry which is preliminary data.</text>
</comment>
<dbReference type="GO" id="GO:0005634">
    <property type="term" value="C:nucleus"/>
    <property type="evidence" value="ECO:0007669"/>
    <property type="project" value="UniProtKB-SubCell"/>
</dbReference>
<protein>
    <submittedName>
        <fullName evidence="6">Uri1, prefoldin-like chaperone</fullName>
    </submittedName>
</protein>
<dbReference type="InterPro" id="IPR052255">
    <property type="entry name" value="RNA_pol_II_subunit5-mediator"/>
</dbReference>
<dbReference type="Proteomes" id="UP000780801">
    <property type="component" value="Unassembled WGS sequence"/>
</dbReference>
<feature type="non-terminal residue" evidence="6">
    <location>
        <position position="1"/>
    </location>
</feature>
<feature type="non-terminal residue" evidence="6">
    <location>
        <position position="203"/>
    </location>
</feature>
<feature type="compositionally biased region" description="Acidic residues" evidence="5">
    <location>
        <begin position="184"/>
        <end position="203"/>
    </location>
</feature>
<dbReference type="GO" id="GO:0019212">
    <property type="term" value="F:phosphatase inhibitor activity"/>
    <property type="evidence" value="ECO:0007669"/>
    <property type="project" value="TreeGrafter"/>
</dbReference>